<dbReference type="SUPFAM" id="SSF81345">
    <property type="entry name" value="ABC transporter involved in vitamin B12 uptake, BtuC"/>
    <property type="match status" value="1"/>
</dbReference>
<dbReference type="FunFam" id="1.10.3470.10:FF:000001">
    <property type="entry name" value="Vitamin B12 ABC transporter permease BtuC"/>
    <property type="match status" value="1"/>
</dbReference>
<evidence type="ECO:0000256" key="4">
    <source>
        <dbReference type="ARBA" id="ARBA00022475"/>
    </source>
</evidence>
<dbReference type="EMBL" id="JAQLWV010000033">
    <property type="protein sequence ID" value="MDB7934948.1"/>
    <property type="molecule type" value="Genomic_DNA"/>
</dbReference>
<comment type="similarity">
    <text evidence="2">Belongs to the binding-protein-dependent transport system permease family. FecCD subfamily.</text>
</comment>
<comment type="caution">
    <text evidence="9">The sequence shown here is derived from an EMBL/GenBank/DDBJ whole genome shotgun (WGS) entry which is preliminary data.</text>
</comment>
<dbReference type="InterPro" id="IPR000522">
    <property type="entry name" value="ABC_transptr_permease_BtuC"/>
</dbReference>
<keyword evidence="3" id="KW-0813">Transport</keyword>
<dbReference type="InterPro" id="IPR037294">
    <property type="entry name" value="ABC_BtuC-like"/>
</dbReference>
<evidence type="ECO:0000313" key="10">
    <source>
        <dbReference type="Proteomes" id="UP001211173"/>
    </source>
</evidence>
<dbReference type="GO" id="GO:0033214">
    <property type="term" value="P:siderophore-iron import into cell"/>
    <property type="evidence" value="ECO:0007669"/>
    <property type="project" value="TreeGrafter"/>
</dbReference>
<evidence type="ECO:0000256" key="1">
    <source>
        <dbReference type="ARBA" id="ARBA00004651"/>
    </source>
</evidence>
<dbReference type="AlphaFoldDB" id="A0AAW6CIP6"/>
<evidence type="ECO:0000313" key="9">
    <source>
        <dbReference type="EMBL" id="MDB7934948.1"/>
    </source>
</evidence>
<proteinExistence type="inferred from homology"/>
<keyword evidence="7 8" id="KW-0472">Membrane</keyword>
<name>A0AAW6CIP6_FLAPL</name>
<keyword evidence="6 8" id="KW-1133">Transmembrane helix</keyword>
<accession>A0AAW6CIP6</accession>
<dbReference type="Proteomes" id="UP001211173">
    <property type="component" value="Unassembled WGS sequence"/>
</dbReference>
<feature type="transmembrane region" description="Helical" evidence="8">
    <location>
        <begin position="80"/>
        <end position="99"/>
    </location>
</feature>
<feature type="transmembrane region" description="Helical" evidence="8">
    <location>
        <begin position="298"/>
        <end position="320"/>
    </location>
</feature>
<keyword evidence="5 8" id="KW-0812">Transmembrane</keyword>
<keyword evidence="4" id="KW-1003">Cell membrane</keyword>
<dbReference type="PANTHER" id="PTHR30472">
    <property type="entry name" value="FERRIC ENTEROBACTIN TRANSPORT SYSTEM PERMEASE PROTEIN"/>
    <property type="match status" value="1"/>
</dbReference>
<feature type="transmembrane region" description="Helical" evidence="8">
    <location>
        <begin position="27"/>
        <end position="50"/>
    </location>
</feature>
<evidence type="ECO:0000256" key="5">
    <source>
        <dbReference type="ARBA" id="ARBA00022692"/>
    </source>
</evidence>
<evidence type="ECO:0000256" key="6">
    <source>
        <dbReference type="ARBA" id="ARBA00022989"/>
    </source>
</evidence>
<dbReference type="PANTHER" id="PTHR30472:SF58">
    <property type="entry name" value="IRON(3+)-HYDROXAMATE IMPORT SYSTEM PERMEASE PROTEIN FHUB"/>
    <property type="match status" value="1"/>
</dbReference>
<dbReference type="GO" id="GO:0022857">
    <property type="term" value="F:transmembrane transporter activity"/>
    <property type="evidence" value="ECO:0007669"/>
    <property type="project" value="InterPro"/>
</dbReference>
<dbReference type="RefSeq" id="WP_195384308.1">
    <property type="nucleotide sequence ID" value="NZ_JADMVZ010000030.1"/>
</dbReference>
<dbReference type="CDD" id="cd06550">
    <property type="entry name" value="TM_ABC_iron-siderophores_like"/>
    <property type="match status" value="1"/>
</dbReference>
<feature type="transmembrane region" description="Helical" evidence="8">
    <location>
        <begin position="169"/>
        <end position="193"/>
    </location>
</feature>
<feature type="transmembrane region" description="Helical" evidence="8">
    <location>
        <begin position="111"/>
        <end position="131"/>
    </location>
</feature>
<dbReference type="GO" id="GO:0005886">
    <property type="term" value="C:plasma membrane"/>
    <property type="evidence" value="ECO:0007669"/>
    <property type="project" value="UniProtKB-SubCell"/>
</dbReference>
<evidence type="ECO:0000256" key="7">
    <source>
        <dbReference type="ARBA" id="ARBA00023136"/>
    </source>
</evidence>
<evidence type="ECO:0000256" key="3">
    <source>
        <dbReference type="ARBA" id="ARBA00022448"/>
    </source>
</evidence>
<gene>
    <name evidence="9" type="ORF">PNE06_17835</name>
</gene>
<dbReference type="Gene3D" id="1.10.3470.10">
    <property type="entry name" value="ABC transporter involved in vitamin B12 uptake, BtuC"/>
    <property type="match status" value="1"/>
</dbReference>
<feature type="transmembrane region" description="Helical" evidence="8">
    <location>
        <begin position="326"/>
        <end position="345"/>
    </location>
</feature>
<sequence>MKISTNNIQPHERFTASRQWIRSRAGYTVFLASAAIVLLISMLISVSIGVAGGNIRELFKAIFQPNTSPELSQIMLEMRLPRALAACVTGAAFALAGTVMQGITRNPLADAGLLGINAGACFLVALSTAVFPALSAWGLMGAAFLGTVLAAVMVYGFGAKRKKAEPIQLILAGSAVSAFLTALSQGISLAFGLSKDLSFWTVGSLSGILWPQVRMVIPWLLAAEIVGILLSPKLSLLSLGDESAAGLGVNVGAVRIFGLAIVLILAGVSVSLVGGISFVGLIVPHMARRLVGTDYRRIAPAAMLLGAVLLVLSDVAARMIHAPFDTPVGALVSVIGVPVFLLLTYRNGGARL</sequence>
<dbReference type="Pfam" id="PF01032">
    <property type="entry name" value="FecCD"/>
    <property type="match status" value="1"/>
</dbReference>
<protein>
    <submittedName>
        <fullName evidence="9">Iron ABC transporter permease</fullName>
    </submittedName>
</protein>
<reference evidence="9" key="1">
    <citation type="submission" date="2023-01" db="EMBL/GenBank/DDBJ databases">
        <title>Human gut microbiome strain richness.</title>
        <authorList>
            <person name="Chen-Liaw A."/>
        </authorList>
    </citation>
    <scope>NUCLEOTIDE SEQUENCE</scope>
    <source>
        <strain evidence="9">1001287st1_F4_1001285I_161205</strain>
    </source>
</reference>
<evidence type="ECO:0000256" key="2">
    <source>
        <dbReference type="ARBA" id="ARBA00007935"/>
    </source>
</evidence>
<comment type="subcellular location">
    <subcellularLocation>
        <location evidence="1">Cell membrane</location>
        <topology evidence="1">Multi-pass membrane protein</topology>
    </subcellularLocation>
</comment>
<evidence type="ECO:0000256" key="8">
    <source>
        <dbReference type="SAM" id="Phobius"/>
    </source>
</evidence>
<organism evidence="9 10">
    <name type="scientific">Flavonifractor plautii</name>
    <name type="common">Fusobacterium plautii</name>
    <dbReference type="NCBI Taxonomy" id="292800"/>
    <lineage>
        <taxon>Bacteria</taxon>
        <taxon>Bacillati</taxon>
        <taxon>Bacillota</taxon>
        <taxon>Clostridia</taxon>
        <taxon>Eubacteriales</taxon>
        <taxon>Oscillospiraceae</taxon>
        <taxon>Flavonifractor</taxon>
    </lineage>
</organism>
<feature type="transmembrane region" description="Helical" evidence="8">
    <location>
        <begin position="137"/>
        <end position="157"/>
    </location>
</feature>